<dbReference type="SUPFAM" id="SSF48403">
    <property type="entry name" value="Ankyrin repeat"/>
    <property type="match status" value="1"/>
</dbReference>
<dbReference type="VEuPathDB" id="FungiDB:PPTG_12438"/>
<dbReference type="EMBL" id="KI686781">
    <property type="protein sequence ID" value="ETK84539.1"/>
    <property type="molecule type" value="Genomic_DNA"/>
</dbReference>
<dbReference type="PANTHER" id="PTHR46586">
    <property type="entry name" value="ANKYRIN REPEAT-CONTAINING PROTEIN"/>
    <property type="match status" value="1"/>
</dbReference>
<proteinExistence type="predicted"/>
<reference evidence="1" key="1">
    <citation type="submission" date="2013-11" db="EMBL/GenBank/DDBJ databases">
        <title>The Genome Sequence of Phytophthora parasitica CJ02B3.</title>
        <authorList>
            <consortium name="The Broad Institute Genomics Platform"/>
            <person name="Russ C."/>
            <person name="Tyler B."/>
            <person name="Panabieres F."/>
            <person name="Shan W."/>
            <person name="Tripathy S."/>
            <person name="Grunwald N."/>
            <person name="Machado M."/>
            <person name="Johnson C.S."/>
            <person name="Arredondo F."/>
            <person name="Hong C."/>
            <person name="Coffey M."/>
            <person name="Young S.K."/>
            <person name="Zeng Q."/>
            <person name="Gargeya S."/>
            <person name="Fitzgerald M."/>
            <person name="Abouelleil A."/>
            <person name="Alvarado L."/>
            <person name="Chapman S.B."/>
            <person name="Gainer-Dewar J."/>
            <person name="Goldberg J."/>
            <person name="Griggs A."/>
            <person name="Gujja S."/>
            <person name="Hansen M."/>
            <person name="Howarth C."/>
            <person name="Imamovic A."/>
            <person name="Ireland A."/>
            <person name="Larimer J."/>
            <person name="McCowan C."/>
            <person name="Murphy C."/>
            <person name="Pearson M."/>
            <person name="Poon T.W."/>
            <person name="Priest M."/>
            <person name="Roberts A."/>
            <person name="Saif S."/>
            <person name="Shea T."/>
            <person name="Sykes S."/>
            <person name="Wortman J."/>
            <person name="Nusbaum C."/>
            <person name="Birren B."/>
        </authorList>
    </citation>
    <scope>NUCLEOTIDE SEQUENCE [LARGE SCALE GENOMIC DNA]</scope>
    <source>
        <strain evidence="1">CJ02B3</strain>
    </source>
</reference>
<dbReference type="Proteomes" id="UP000053864">
    <property type="component" value="Unassembled WGS sequence"/>
</dbReference>
<sequence>MEAYKYSPVVFSPAKTQVKIHQVVNMDHNTVKNKRHRGEACTEVLQSIQVIPRVQGLPHVQNLIHSFMKLPGGIGKAIKEGWMRVLRKFGTTRSCSMFRIGEAHNVEVLKWVFDNKEWKTYEVMEAAECYGRQDLINWIITNDPAFDWGELRAAPLMTRRGRQKILDSETKWYPSESVLVNAASQGQFDLVRKIQSKSSVYDVKVAMAEAATNGHCEVLEFLLTEHEAYNRRLAVQKAATNGRLDVLILLLRTEWEVCKSLLVTAMEISAESGQVHVMEYLHSQYCRDEDLQCVKHFIYTDNLLVKAASAGQSDSVAFLLRHDPCKLSIFRVVETLFHYFRCNVIKVICTSCTANDLLEFFHQVLTGYRCFAILEAVYTACPVSTFNEALNLVLPELPVPTERNREAIDFLHKVAQI</sequence>
<protein>
    <recommendedName>
        <fullName evidence="3">Ankyrin repeat-containing domain</fullName>
    </recommendedName>
</protein>
<evidence type="ECO:0008006" key="3">
    <source>
        <dbReference type="Google" id="ProtNLM"/>
    </source>
</evidence>
<dbReference type="InterPro" id="IPR052050">
    <property type="entry name" value="SecEffector_AnkRepeat"/>
</dbReference>
<organism evidence="2">
    <name type="scientific">Phytophthora nicotianae</name>
    <name type="common">Potato buckeye rot agent</name>
    <name type="synonym">Phytophthora parasitica</name>
    <dbReference type="NCBI Taxonomy" id="4792"/>
    <lineage>
        <taxon>Eukaryota</taxon>
        <taxon>Sar</taxon>
        <taxon>Stramenopiles</taxon>
        <taxon>Oomycota</taxon>
        <taxon>Peronosporomycetes</taxon>
        <taxon>Peronosporales</taxon>
        <taxon>Peronosporaceae</taxon>
        <taxon>Phytophthora</taxon>
    </lineage>
</organism>
<dbReference type="PANTHER" id="PTHR46586:SF3">
    <property type="entry name" value="ANKYRIN REPEAT-CONTAINING PROTEIN"/>
    <property type="match status" value="1"/>
</dbReference>
<evidence type="ECO:0000313" key="2">
    <source>
        <dbReference type="EMBL" id="ETL37976.1"/>
    </source>
</evidence>
<accession>W2IV25</accession>
<gene>
    <name evidence="1" type="ORF">L915_10505</name>
    <name evidence="2" type="ORF">L916_10398</name>
</gene>
<dbReference type="Gene3D" id="1.25.40.20">
    <property type="entry name" value="Ankyrin repeat-containing domain"/>
    <property type="match status" value="1"/>
</dbReference>
<dbReference type="AlphaFoldDB" id="W2IV25"/>
<reference evidence="2" key="2">
    <citation type="submission" date="2013-11" db="EMBL/GenBank/DDBJ databases">
        <title>The Genome Sequence of Phytophthora parasitica CJ05E6.</title>
        <authorList>
            <consortium name="The Broad Institute Genomics Platform"/>
            <person name="Russ C."/>
            <person name="Tyler B."/>
            <person name="Panabieres F."/>
            <person name="Shan W."/>
            <person name="Tripathy S."/>
            <person name="Grunwald N."/>
            <person name="Machado M."/>
            <person name="Johnson C.S."/>
            <person name="Arredondo F."/>
            <person name="Hong C."/>
            <person name="Coffey M."/>
            <person name="Young S.K."/>
            <person name="Zeng Q."/>
            <person name="Gargeya S."/>
            <person name="Fitzgerald M."/>
            <person name="Abouelleil A."/>
            <person name="Alvarado L."/>
            <person name="Chapman S.B."/>
            <person name="Gainer-Dewar J."/>
            <person name="Goldberg J."/>
            <person name="Griggs A."/>
            <person name="Gujja S."/>
            <person name="Hansen M."/>
            <person name="Howarth C."/>
            <person name="Imamovic A."/>
            <person name="Ireland A."/>
            <person name="Larimer J."/>
            <person name="McCowan C."/>
            <person name="Murphy C."/>
            <person name="Pearson M."/>
            <person name="Poon T.W."/>
            <person name="Priest M."/>
            <person name="Roberts A."/>
            <person name="Saif S."/>
            <person name="Shea T."/>
            <person name="Sykes S."/>
            <person name="Wortman J."/>
            <person name="Nusbaum C."/>
            <person name="Birren B."/>
        </authorList>
    </citation>
    <scope>NUCLEOTIDE SEQUENCE [LARGE SCALE GENOMIC DNA]</scope>
    <source>
        <strain evidence="2">CJ05E6</strain>
    </source>
</reference>
<name>W2IV25_PHYNI</name>
<evidence type="ECO:0000313" key="1">
    <source>
        <dbReference type="EMBL" id="ETK84539.1"/>
    </source>
</evidence>
<dbReference type="Proteomes" id="UP000053236">
    <property type="component" value="Unassembled WGS sequence"/>
</dbReference>
<dbReference type="InterPro" id="IPR036770">
    <property type="entry name" value="Ankyrin_rpt-contain_sf"/>
</dbReference>
<dbReference type="EMBL" id="KI673444">
    <property type="protein sequence ID" value="ETL37976.1"/>
    <property type="molecule type" value="Genomic_DNA"/>
</dbReference>